<name>A0ABT2K844_9RHOB</name>
<keyword evidence="1" id="KW-1133">Transmembrane helix</keyword>
<sequence length="121" mass="12668">MTPVVWQRVEGAGIFTASIALAGFTQSGWPLWVWPLALLAPDVSMLGYLAGPRIGAAVYNAAHLYANGLILALLGLMIGAPDLIAAGGIWMAHVGIDRALGYGLKTAAGFRDTHLGRIGRD</sequence>
<evidence type="ECO:0000256" key="1">
    <source>
        <dbReference type="SAM" id="Phobius"/>
    </source>
</evidence>
<keyword evidence="3" id="KW-1185">Reference proteome</keyword>
<dbReference type="Proteomes" id="UP001320702">
    <property type="component" value="Unassembled WGS sequence"/>
</dbReference>
<keyword evidence="1" id="KW-0472">Membrane</keyword>
<accession>A0ABT2K844</accession>
<keyword evidence="1" id="KW-0812">Transmembrane</keyword>
<comment type="caution">
    <text evidence="2">The sequence shown here is derived from an EMBL/GenBank/DDBJ whole genome shotgun (WGS) entry which is preliminary data.</text>
</comment>
<evidence type="ECO:0000313" key="3">
    <source>
        <dbReference type="Proteomes" id="UP001320702"/>
    </source>
</evidence>
<dbReference type="Pfam" id="PF14079">
    <property type="entry name" value="DUF4260"/>
    <property type="match status" value="1"/>
</dbReference>
<reference evidence="2 3" key="1">
    <citation type="submission" date="2022-04" db="EMBL/GenBank/DDBJ databases">
        <title>Paracoccus sp. YLB-12 draft genome sequence.</title>
        <authorList>
            <person name="Yu L."/>
        </authorList>
    </citation>
    <scope>NUCLEOTIDE SEQUENCE [LARGE SCALE GENOMIC DNA]</scope>
    <source>
        <strain evidence="2 3">YLB-12</strain>
    </source>
</reference>
<gene>
    <name evidence="2" type="ORF">MU516_07440</name>
</gene>
<feature type="transmembrane region" description="Helical" evidence="1">
    <location>
        <begin position="62"/>
        <end position="80"/>
    </location>
</feature>
<evidence type="ECO:0000313" key="2">
    <source>
        <dbReference type="EMBL" id="MCT4332700.1"/>
    </source>
</evidence>
<proteinExistence type="predicted"/>
<organism evidence="2 3">
    <name type="scientific">Paracoccus maritimus</name>
    <dbReference type="NCBI Taxonomy" id="2933292"/>
    <lineage>
        <taxon>Bacteria</taxon>
        <taxon>Pseudomonadati</taxon>
        <taxon>Pseudomonadota</taxon>
        <taxon>Alphaproteobacteria</taxon>
        <taxon>Rhodobacterales</taxon>
        <taxon>Paracoccaceae</taxon>
        <taxon>Paracoccus</taxon>
    </lineage>
</organism>
<dbReference type="EMBL" id="JANAVZ010000003">
    <property type="protein sequence ID" value="MCT4332700.1"/>
    <property type="molecule type" value="Genomic_DNA"/>
</dbReference>
<protein>
    <submittedName>
        <fullName evidence="2">DUF4260 domain-containing protein</fullName>
    </submittedName>
</protein>
<dbReference type="InterPro" id="IPR025356">
    <property type="entry name" value="DUF4260"/>
</dbReference>
<dbReference type="RefSeq" id="WP_260276578.1">
    <property type="nucleotide sequence ID" value="NZ_JANAVZ010000003.1"/>
</dbReference>